<dbReference type="EMBL" id="CP012159">
    <property type="protein sequence ID" value="AKT36745.1"/>
    <property type="molecule type" value="Genomic_DNA"/>
</dbReference>
<evidence type="ECO:0000256" key="4">
    <source>
        <dbReference type="PIRSR" id="PIRSR605502-1"/>
    </source>
</evidence>
<dbReference type="SUPFAM" id="SSF101478">
    <property type="entry name" value="ADP-ribosylglycohydrolase"/>
    <property type="match status" value="1"/>
</dbReference>
<dbReference type="InterPro" id="IPR005502">
    <property type="entry name" value="Ribosyl_crysJ1"/>
</dbReference>
<dbReference type="PRINTS" id="PR00377">
    <property type="entry name" value="IMPHPHTASES"/>
</dbReference>
<dbReference type="PROSITE" id="PS00630">
    <property type="entry name" value="IMP_2"/>
    <property type="match status" value="1"/>
</dbReference>
<keyword evidence="2" id="KW-0378">Hydrolase</keyword>
<dbReference type="InterPro" id="IPR050792">
    <property type="entry name" value="ADP-ribosylglycohydrolase"/>
</dbReference>
<dbReference type="Gene3D" id="1.10.4080.10">
    <property type="entry name" value="ADP-ribosylation/Crystallin J1"/>
    <property type="match status" value="1"/>
</dbReference>
<feature type="binding site" evidence="4">
    <location>
        <position position="350"/>
    </location>
    <ligand>
        <name>Mg(2+)</name>
        <dbReference type="ChEBI" id="CHEBI:18420"/>
        <label>1</label>
    </ligand>
</feature>
<dbReference type="GO" id="GO:0046854">
    <property type="term" value="P:phosphatidylinositol phosphate biosynthetic process"/>
    <property type="evidence" value="ECO:0007669"/>
    <property type="project" value="InterPro"/>
</dbReference>
<organism evidence="6 7">
    <name type="scientific">Chondromyces crocatus</name>
    <dbReference type="NCBI Taxonomy" id="52"/>
    <lineage>
        <taxon>Bacteria</taxon>
        <taxon>Pseudomonadati</taxon>
        <taxon>Myxococcota</taxon>
        <taxon>Polyangia</taxon>
        <taxon>Polyangiales</taxon>
        <taxon>Polyangiaceae</taxon>
        <taxon>Chondromyces</taxon>
    </lineage>
</organism>
<dbReference type="Pfam" id="PF00459">
    <property type="entry name" value="Inositol_P"/>
    <property type="match status" value="1"/>
</dbReference>
<keyword evidence="3" id="KW-0460">Magnesium</keyword>
<feature type="binding site" evidence="3">
    <location>
        <position position="88"/>
    </location>
    <ligand>
        <name>Mg(2+)</name>
        <dbReference type="ChEBI" id="CHEBI:18420"/>
        <label>1</label>
        <note>catalytic</note>
    </ligand>
</feature>
<evidence type="ECO:0000256" key="1">
    <source>
        <dbReference type="ARBA" id="ARBA00010702"/>
    </source>
</evidence>
<dbReference type="Proteomes" id="UP000067626">
    <property type="component" value="Chromosome"/>
</dbReference>
<evidence type="ECO:0000256" key="2">
    <source>
        <dbReference type="ARBA" id="ARBA00022801"/>
    </source>
</evidence>
<dbReference type="Pfam" id="PF03747">
    <property type="entry name" value="ADP_ribosyl_GH"/>
    <property type="match status" value="1"/>
</dbReference>
<accession>A0A0K1E7A6</accession>
<evidence type="ECO:0000256" key="5">
    <source>
        <dbReference type="SAM" id="MobiDB-lite"/>
    </source>
</evidence>
<feature type="binding site" evidence="4">
    <location>
        <position position="349"/>
    </location>
    <ligand>
        <name>Mg(2+)</name>
        <dbReference type="ChEBI" id="CHEBI:18420"/>
        <label>1</label>
    </ligand>
</feature>
<feature type="binding site" evidence="4">
    <location>
        <position position="554"/>
    </location>
    <ligand>
        <name>Mg(2+)</name>
        <dbReference type="ChEBI" id="CHEBI:18420"/>
        <label>1</label>
    </ligand>
</feature>
<dbReference type="GO" id="GO:0046872">
    <property type="term" value="F:metal ion binding"/>
    <property type="evidence" value="ECO:0007669"/>
    <property type="project" value="UniProtKB-KW"/>
</dbReference>
<dbReference type="Gene3D" id="3.40.190.80">
    <property type="match status" value="1"/>
</dbReference>
<dbReference type="InterPro" id="IPR036705">
    <property type="entry name" value="Ribosyl_crysJ1_sf"/>
</dbReference>
<dbReference type="PANTHER" id="PTHR16222:SF24">
    <property type="entry name" value="ADP-RIBOSYLHYDROLASE ARH3"/>
    <property type="match status" value="1"/>
</dbReference>
<reference evidence="6 7" key="1">
    <citation type="submission" date="2015-07" db="EMBL/GenBank/DDBJ databases">
        <title>Genome analysis of myxobacterium Chondromyces crocatus Cm c5 reveals a high potential for natural compound synthesis and the genetic basis for the loss of fruiting body formation.</title>
        <authorList>
            <person name="Zaburannyi N."/>
            <person name="Bunk B."/>
            <person name="Maier J."/>
            <person name="Overmann J."/>
            <person name="Mueller R."/>
        </authorList>
    </citation>
    <scope>NUCLEOTIDE SEQUENCE [LARGE SCALE GENOMIC DNA]</scope>
    <source>
        <strain evidence="6 7">Cm c5</strain>
    </source>
</reference>
<dbReference type="STRING" id="52.CMC5_008660"/>
<proteinExistence type="inferred from homology"/>
<dbReference type="RefSeq" id="WP_050429212.1">
    <property type="nucleotide sequence ID" value="NZ_CP012159.1"/>
</dbReference>
<protein>
    <submittedName>
        <fullName evidence="6">Crystallin</fullName>
    </submittedName>
</protein>
<comment type="cofactor">
    <cofactor evidence="4">
        <name>Mg(2+)</name>
        <dbReference type="ChEBI" id="CHEBI:18420"/>
    </cofactor>
    <text evidence="4">Binds 2 magnesium ions per subunit.</text>
</comment>
<dbReference type="PANTHER" id="PTHR16222">
    <property type="entry name" value="ADP-RIBOSYLGLYCOHYDROLASE"/>
    <property type="match status" value="1"/>
</dbReference>
<keyword evidence="7" id="KW-1185">Reference proteome</keyword>
<dbReference type="OrthoDB" id="9806482at2"/>
<name>A0A0K1E7A6_CHOCO</name>
<sequence length="616" mass="63905">MSTEARSYGGALALAREAALAAGERLRAELHRPGGATGQGGHAPIDKEVEHLLRERLTGATPFSFLGEETGSHSGEDPSHCWIVDPNDGTRAFLQGSRVASVSIALTRNDAPVLGVIFAYASPDDDGDLFTWAEGLGPVCRNGAPIAGDLGERGLGRYDVVFISGAAEPFTPEVTASIAPARFQPLSSIAYRLALVAAGDGVAAAVFGACRSWDIAAGHALVRAAGGEIVDGSGQPITYGPLGEVSAERCFAGAPAAVRELLGRRFAPPQRPPTVPHASYGPLRPTPGRLVSDAGRLRRAQGCLLGQLTGDALGSLVEFAHKDDIPERYPAGLDLQDGGLWSTLAGQPTDGSEMALMLARSVVAFHAYAPGAALDAYLHWYRSRPFDMGCTTRRALGAAALSDTSEDALAAALATADPESQSNGSLMRVSPLGILGAGRPREAATWAREDSALTHPHPVCREACAAYVAAIAAAIGGEGVEGAYAAARDEAARGGSEPVMKALSAAADTPPKLFSADAGWVLVALQNAFHHLLRAPSFEAGVIATAREGAHADTNTAVAGALLGAVHGRDAIPARWRRLVLTCRPVAEARASRIRPAEFWPVDALLLAEALLLTGR</sequence>
<dbReference type="GO" id="GO:0016787">
    <property type="term" value="F:hydrolase activity"/>
    <property type="evidence" value="ECO:0007669"/>
    <property type="project" value="UniProtKB-KW"/>
</dbReference>
<feature type="binding site" evidence="4">
    <location>
        <position position="553"/>
    </location>
    <ligand>
        <name>Mg(2+)</name>
        <dbReference type="ChEBI" id="CHEBI:18420"/>
        <label>1</label>
    </ligand>
</feature>
<dbReference type="Gene3D" id="3.30.540.10">
    <property type="entry name" value="Fructose-1,6-Bisphosphatase, subunit A, domain 1"/>
    <property type="match status" value="1"/>
</dbReference>
<dbReference type="KEGG" id="ccro:CMC5_008660"/>
<evidence type="ECO:0000256" key="3">
    <source>
        <dbReference type="PIRSR" id="PIRSR600760-2"/>
    </source>
</evidence>
<evidence type="ECO:0000313" key="6">
    <source>
        <dbReference type="EMBL" id="AKT36745.1"/>
    </source>
</evidence>
<evidence type="ECO:0000313" key="7">
    <source>
        <dbReference type="Proteomes" id="UP000067626"/>
    </source>
</evidence>
<dbReference type="SUPFAM" id="SSF56655">
    <property type="entry name" value="Carbohydrate phosphatase"/>
    <property type="match status" value="1"/>
</dbReference>
<comment type="similarity">
    <text evidence="1">Belongs to the ADP-ribosylglycohydrolase family.</text>
</comment>
<dbReference type="PATRIC" id="fig|52.7.peg.932"/>
<feature type="binding site" evidence="3">
    <location>
        <position position="68"/>
    </location>
    <ligand>
        <name>Mg(2+)</name>
        <dbReference type="ChEBI" id="CHEBI:18420"/>
        <label>1</label>
        <note>catalytic</note>
    </ligand>
</feature>
<feature type="binding site" evidence="3">
    <location>
        <position position="85"/>
    </location>
    <ligand>
        <name>Mg(2+)</name>
        <dbReference type="ChEBI" id="CHEBI:18420"/>
        <label>1</label>
        <note>catalytic</note>
    </ligand>
</feature>
<keyword evidence="3" id="KW-0479">Metal-binding</keyword>
<feature type="region of interest" description="Disordered" evidence="5">
    <location>
        <begin position="267"/>
        <end position="286"/>
    </location>
</feature>
<feature type="binding site" evidence="3">
    <location>
        <position position="214"/>
    </location>
    <ligand>
        <name>Mg(2+)</name>
        <dbReference type="ChEBI" id="CHEBI:18420"/>
        <label>1</label>
        <note>catalytic</note>
    </ligand>
</feature>
<gene>
    <name evidence="6" type="ORF">CMC5_008660</name>
</gene>
<dbReference type="AlphaFoldDB" id="A0A0K1E7A6"/>
<dbReference type="InterPro" id="IPR000760">
    <property type="entry name" value="Inositol_monophosphatase-like"/>
</dbReference>
<dbReference type="InterPro" id="IPR020550">
    <property type="entry name" value="Inositol_monophosphatase_CS"/>
</dbReference>